<dbReference type="Pfam" id="PF00144">
    <property type="entry name" value="Beta-lactamase"/>
    <property type="match status" value="2"/>
</dbReference>
<dbReference type="STRING" id="50429.A0A2B4RM40"/>
<dbReference type="PANTHER" id="PTHR22935">
    <property type="entry name" value="PENICILLIN-BINDING PROTEIN"/>
    <property type="match status" value="1"/>
</dbReference>
<protein>
    <submittedName>
        <fullName evidence="4">Beta-lactamase-like protein 2</fullName>
    </submittedName>
</protein>
<keyword evidence="2" id="KW-1133">Transmembrane helix</keyword>
<comment type="similarity">
    <text evidence="1">Belongs to the beta-lactamase family.</text>
</comment>
<name>A0A2B4RM40_STYPI</name>
<evidence type="ECO:0000313" key="5">
    <source>
        <dbReference type="Proteomes" id="UP000225706"/>
    </source>
</evidence>
<feature type="domain" description="Beta-lactamase-related" evidence="3">
    <location>
        <begin position="431"/>
        <end position="736"/>
    </location>
</feature>
<keyword evidence="2" id="KW-0472">Membrane</keyword>
<dbReference type="PANTHER" id="PTHR22935:SF95">
    <property type="entry name" value="BETA-LACTAMASE-LIKE 1-RELATED"/>
    <property type="match status" value="1"/>
</dbReference>
<dbReference type="Gene3D" id="3.40.710.10">
    <property type="entry name" value="DD-peptidase/beta-lactamase superfamily"/>
    <property type="match status" value="2"/>
</dbReference>
<dbReference type="InterPro" id="IPR051478">
    <property type="entry name" value="Beta-lactamase-like_AB/R"/>
</dbReference>
<proteinExistence type="inferred from homology"/>
<evidence type="ECO:0000259" key="3">
    <source>
        <dbReference type="Pfam" id="PF00144"/>
    </source>
</evidence>
<feature type="transmembrane region" description="Helical" evidence="2">
    <location>
        <begin position="355"/>
        <end position="376"/>
    </location>
</feature>
<evidence type="ECO:0000256" key="1">
    <source>
        <dbReference type="ARBA" id="ARBA00038473"/>
    </source>
</evidence>
<accession>A0A2B4RM40</accession>
<dbReference type="AlphaFoldDB" id="A0A2B4RM40"/>
<keyword evidence="5" id="KW-1185">Reference proteome</keyword>
<dbReference type="EMBL" id="LSMT01000422">
    <property type="protein sequence ID" value="PFX18236.1"/>
    <property type="molecule type" value="Genomic_DNA"/>
</dbReference>
<dbReference type="InterPro" id="IPR001466">
    <property type="entry name" value="Beta-lactam-related"/>
</dbReference>
<keyword evidence="2" id="KW-0812">Transmembrane</keyword>
<evidence type="ECO:0000313" key="4">
    <source>
        <dbReference type="EMBL" id="PFX18236.1"/>
    </source>
</evidence>
<dbReference type="SUPFAM" id="SSF56601">
    <property type="entry name" value="beta-lactamase/transpeptidase-like"/>
    <property type="match status" value="2"/>
</dbReference>
<feature type="domain" description="Beta-lactamase-related" evidence="3">
    <location>
        <begin position="31"/>
        <end position="263"/>
    </location>
</feature>
<comment type="caution">
    <text evidence="4">The sequence shown here is derived from an EMBL/GenBank/DDBJ whole genome shotgun (WGS) entry which is preliminary data.</text>
</comment>
<dbReference type="Proteomes" id="UP000225706">
    <property type="component" value="Unassembled WGS sequence"/>
</dbReference>
<reference evidence="5" key="1">
    <citation type="journal article" date="2017" name="bioRxiv">
        <title>Comparative analysis of the genomes of Stylophora pistillata and Acropora digitifera provides evidence for extensive differences between species of corals.</title>
        <authorList>
            <person name="Voolstra C.R."/>
            <person name="Li Y."/>
            <person name="Liew Y.J."/>
            <person name="Baumgarten S."/>
            <person name="Zoccola D."/>
            <person name="Flot J.-F."/>
            <person name="Tambutte S."/>
            <person name="Allemand D."/>
            <person name="Aranda M."/>
        </authorList>
    </citation>
    <scope>NUCLEOTIDE SEQUENCE [LARGE SCALE GENOMIC DNA]</scope>
</reference>
<evidence type="ECO:0000256" key="2">
    <source>
        <dbReference type="SAM" id="Phobius"/>
    </source>
</evidence>
<dbReference type="InterPro" id="IPR012338">
    <property type="entry name" value="Beta-lactam/transpept-like"/>
</dbReference>
<organism evidence="4 5">
    <name type="scientific">Stylophora pistillata</name>
    <name type="common">Smooth cauliflower coral</name>
    <dbReference type="NCBI Taxonomy" id="50429"/>
    <lineage>
        <taxon>Eukaryota</taxon>
        <taxon>Metazoa</taxon>
        <taxon>Cnidaria</taxon>
        <taxon>Anthozoa</taxon>
        <taxon>Hexacorallia</taxon>
        <taxon>Scleractinia</taxon>
        <taxon>Astrocoeniina</taxon>
        <taxon>Pocilloporidae</taxon>
        <taxon>Stylophora</taxon>
    </lineage>
</organism>
<sequence>MTLLFIELEASQDICCPLSVQIVRRRKNFFPLSNYAPNFSINNPFTNDNITLRQIASQMSGLPHNVPCLSQCTNTSSREQLALLRNRTLVLPPWKEPSYSNLGYALLGRLLNENLLNETFENWTKDNILIPLGMANTGFQITDEVEKNMAFPYQCKEQRMTFYDFGWLAPAEAMYSTIEDLAKLGMMLAQPDKQKLFKPATLREMMTPTDITPDGATVWGSPFEMFFREHFLIRTKNGGIDSYYALFIVIPELALGANILMSTTFCVQPTWSQSSELLFNLLVPRLIETLFELQRKSHFPFATEPFTGKFRLEPVNPIFGPCLVNLSDMAEETDNPYTTFSGEKRPFRGLKLWKVLTLLSSLIAITIAAVFVWYVLTHKTEKASEKQNAGTDFTLACPQLPTLFPLPKETPKQITEVFEKLNSALSAAIDESSSLPAISMNVFYRDEILWSGHYGSKVYKQPTSKPNDTTVYRIGSVTKIFAVLLVYKLYEEGKISSIDDPLSKYAPNFSINNPFTGDNITLREIASQMSGLPREAPCLYQCTNTSSREQLTLLRNRTLVLPPWTEPSYSNLGYALLGRLLTENLLNDTFENWTKDNILKPLGMANTGFQITEEVEKNMALPYLPNGQRMKFMEIGWLAPAGNMYSTIEDLAKLGMMLAQPDKQKLFKPATLREMMTPKDITPDGVTVWGSPFEMFFREHFLIRTKAGNIDTYSALLIVIPEMALGANILISTTYYIQPTGSQGSALLYKLLVPRLNETLFELQRKSHFPIAPEPFIGKFRVKQVNPIFGTTVTYNITITSYQNFLLSSVLPLTTKSTLEIRYVGENLVFQAKLRIPGNSCFGERIGTLADLYYEPLDKEKLSQGFQIPQWGILAKRLKESGEDPVDEKRQEFDLFHDFKSAI</sequence>
<gene>
    <name evidence="4" type="ORF">AWC38_SpisGene17401</name>
</gene>
<dbReference type="OrthoDB" id="5946976at2759"/>